<evidence type="ECO:0000313" key="7">
    <source>
        <dbReference type="Proteomes" id="UP001327560"/>
    </source>
</evidence>
<protein>
    <submittedName>
        <fullName evidence="6">BAG family molecular chaperone regulator 1-like</fullName>
    </submittedName>
</protein>
<dbReference type="InterPro" id="IPR003103">
    <property type="entry name" value="BAG_domain"/>
</dbReference>
<comment type="function">
    <text evidence="2">Co-chaperone that regulates diverse cellular pathways, such as programmed cell death and stress responses.</text>
</comment>
<dbReference type="GO" id="GO:0005737">
    <property type="term" value="C:cytoplasm"/>
    <property type="evidence" value="ECO:0007669"/>
    <property type="project" value="TreeGrafter"/>
</dbReference>
<dbReference type="PROSITE" id="PS50053">
    <property type="entry name" value="UBIQUITIN_2"/>
    <property type="match status" value="1"/>
</dbReference>
<dbReference type="EMBL" id="CP136898">
    <property type="protein sequence ID" value="WOL19163.1"/>
    <property type="molecule type" value="Genomic_DNA"/>
</dbReference>
<dbReference type="FunFam" id="3.10.20.90:FF:000298">
    <property type="entry name" value="BAG family molecular chaperone regulator 1"/>
    <property type="match status" value="1"/>
</dbReference>
<keyword evidence="7" id="KW-1185">Reference proteome</keyword>
<organism evidence="6 7">
    <name type="scientific">Canna indica</name>
    <name type="common">Indian-shot</name>
    <dbReference type="NCBI Taxonomy" id="4628"/>
    <lineage>
        <taxon>Eukaryota</taxon>
        <taxon>Viridiplantae</taxon>
        <taxon>Streptophyta</taxon>
        <taxon>Embryophyta</taxon>
        <taxon>Tracheophyta</taxon>
        <taxon>Spermatophyta</taxon>
        <taxon>Magnoliopsida</taxon>
        <taxon>Liliopsida</taxon>
        <taxon>Zingiberales</taxon>
        <taxon>Cannaceae</taxon>
        <taxon>Canna</taxon>
    </lineage>
</organism>
<dbReference type="InterPro" id="IPR000626">
    <property type="entry name" value="Ubiquitin-like_dom"/>
</dbReference>
<sequence>MRSRTNGRADAAAAFSPIMESPPAEKVAEWEVRPGGMLVQKRDPDADAAAAAAPVPTIRVKVKYGAVYHEIYISTQATFGELKKALSSRTQLHPLDMKLMYKDKERESTAFLDTAGVKDKSKITLVEDPTAQAKRLLEMHKTDKMEKAAKSISTISLEVDRLASKVTALDEIVSKGGRVVDNDVTNLIELLMNELIKLDAIVADGDVKLQRKMQIKRVQKYVETLDMIKLKNGKLRTNSELRKELPQSPQQKNHQSQHPVQSQHQQSNSQRQQHPIQPQYQQQMQQKRDLQQLLNPYEQQNHHQHRLTPTPPPKQQTHLLLNHQEQPIKPPQKPVVVTTNWETFDSLFMPSTSTTTAAVSTPHARFDWEIF</sequence>
<keyword evidence="1" id="KW-0143">Chaperone</keyword>
<dbReference type="SMART" id="SM00264">
    <property type="entry name" value="BAG"/>
    <property type="match status" value="1"/>
</dbReference>
<feature type="region of interest" description="Disordered" evidence="3">
    <location>
        <begin position="234"/>
        <end position="288"/>
    </location>
</feature>
<evidence type="ECO:0000313" key="6">
    <source>
        <dbReference type="EMBL" id="WOL19163.1"/>
    </source>
</evidence>
<dbReference type="PANTHER" id="PTHR12329:SF11">
    <property type="entry name" value="BAG FAMILY MOLECULAR CHAPERONE REGULATOR 1"/>
    <property type="match status" value="1"/>
</dbReference>
<accession>A0AAQ3L5X8</accession>
<dbReference type="SUPFAM" id="SSF63491">
    <property type="entry name" value="BAG domain"/>
    <property type="match status" value="1"/>
</dbReference>
<feature type="domain" description="Ubiquitin-like" evidence="4">
    <location>
        <begin position="56"/>
        <end position="126"/>
    </location>
</feature>
<dbReference type="Gene3D" id="3.10.20.90">
    <property type="entry name" value="Phosphatidylinositol 3-kinase Catalytic Subunit, Chain A, domain 1"/>
    <property type="match status" value="1"/>
</dbReference>
<dbReference type="PANTHER" id="PTHR12329">
    <property type="entry name" value="BCL2-ASSOCIATED ATHANOGENE"/>
    <property type="match status" value="1"/>
</dbReference>
<dbReference type="InterPro" id="IPR036533">
    <property type="entry name" value="BAG_dom_sf"/>
</dbReference>
<evidence type="ECO:0000256" key="3">
    <source>
        <dbReference type="SAM" id="MobiDB-lite"/>
    </source>
</evidence>
<dbReference type="Pfam" id="PF02179">
    <property type="entry name" value="BAG"/>
    <property type="match status" value="1"/>
</dbReference>
<proteinExistence type="predicted"/>
<evidence type="ECO:0000256" key="1">
    <source>
        <dbReference type="ARBA" id="ARBA00023186"/>
    </source>
</evidence>
<feature type="compositionally biased region" description="Low complexity" evidence="3">
    <location>
        <begin position="254"/>
        <end position="285"/>
    </location>
</feature>
<name>A0AAQ3L5X8_9LILI</name>
<dbReference type="GO" id="GO:0050821">
    <property type="term" value="P:protein stabilization"/>
    <property type="evidence" value="ECO:0007669"/>
    <property type="project" value="TreeGrafter"/>
</dbReference>
<dbReference type="PROSITE" id="PS51035">
    <property type="entry name" value="BAG"/>
    <property type="match status" value="1"/>
</dbReference>
<evidence type="ECO:0000259" key="4">
    <source>
        <dbReference type="PROSITE" id="PS50053"/>
    </source>
</evidence>
<dbReference type="InterPro" id="IPR039773">
    <property type="entry name" value="BAG_chaperone_regulator"/>
</dbReference>
<evidence type="ECO:0000259" key="5">
    <source>
        <dbReference type="PROSITE" id="PS51035"/>
    </source>
</evidence>
<dbReference type="GO" id="GO:0000774">
    <property type="term" value="F:adenyl-nucleotide exchange factor activity"/>
    <property type="evidence" value="ECO:0007669"/>
    <property type="project" value="TreeGrafter"/>
</dbReference>
<dbReference type="GO" id="GO:0051087">
    <property type="term" value="F:protein-folding chaperone binding"/>
    <property type="evidence" value="ECO:0007669"/>
    <property type="project" value="InterPro"/>
</dbReference>
<feature type="domain" description="BAG" evidence="5">
    <location>
        <begin position="151"/>
        <end position="229"/>
    </location>
</feature>
<dbReference type="InterPro" id="IPR029071">
    <property type="entry name" value="Ubiquitin-like_domsf"/>
</dbReference>
<reference evidence="6 7" key="1">
    <citation type="submission" date="2023-10" db="EMBL/GenBank/DDBJ databases">
        <title>Chromosome-scale genome assembly provides insights into flower coloration mechanisms of Canna indica.</title>
        <authorList>
            <person name="Li C."/>
        </authorList>
    </citation>
    <scope>NUCLEOTIDE SEQUENCE [LARGE SCALE GENOMIC DNA]</scope>
    <source>
        <tissue evidence="6">Flower</tissue>
    </source>
</reference>
<dbReference type="Proteomes" id="UP001327560">
    <property type="component" value="Chromosome 9"/>
</dbReference>
<dbReference type="AlphaFoldDB" id="A0AAQ3L5X8"/>
<evidence type="ECO:0000256" key="2">
    <source>
        <dbReference type="ARBA" id="ARBA00058673"/>
    </source>
</evidence>
<dbReference type="SUPFAM" id="SSF54236">
    <property type="entry name" value="Ubiquitin-like"/>
    <property type="match status" value="1"/>
</dbReference>
<gene>
    <name evidence="6" type="ORF">Cni_G27960</name>
</gene>
<dbReference type="Gene3D" id="1.20.58.120">
    <property type="entry name" value="BAG domain"/>
    <property type="match status" value="1"/>
</dbReference>